<dbReference type="AlphaFoldDB" id="A0A183SHQ4"/>
<reference evidence="2 3" key="2">
    <citation type="submission" date="2018-11" db="EMBL/GenBank/DDBJ databases">
        <authorList>
            <consortium name="Pathogen Informatics"/>
        </authorList>
    </citation>
    <scope>NUCLEOTIDE SEQUENCE [LARGE SCALE GENOMIC DNA]</scope>
    <source>
        <strain evidence="2 3">NST_G2</strain>
    </source>
</reference>
<dbReference type="WBParaSite" id="SSLN_0000387301-mRNA-1">
    <property type="protein sequence ID" value="SSLN_0000387301-mRNA-1"/>
    <property type="gene ID" value="SSLN_0000387301"/>
</dbReference>
<dbReference type="EMBL" id="UYSU01032642">
    <property type="protein sequence ID" value="VDL90137.1"/>
    <property type="molecule type" value="Genomic_DNA"/>
</dbReference>
<organism evidence="4">
    <name type="scientific">Schistocephalus solidus</name>
    <name type="common">Tapeworm</name>
    <dbReference type="NCBI Taxonomy" id="70667"/>
    <lineage>
        <taxon>Eukaryota</taxon>
        <taxon>Metazoa</taxon>
        <taxon>Spiralia</taxon>
        <taxon>Lophotrochozoa</taxon>
        <taxon>Platyhelminthes</taxon>
        <taxon>Cestoda</taxon>
        <taxon>Eucestoda</taxon>
        <taxon>Diphyllobothriidea</taxon>
        <taxon>Diphyllobothriidae</taxon>
        <taxon>Schistocephalus</taxon>
    </lineage>
</organism>
<protein>
    <submittedName>
        <fullName evidence="4">Transmembrane protein</fullName>
    </submittedName>
</protein>
<evidence type="ECO:0000256" key="1">
    <source>
        <dbReference type="SAM" id="Phobius"/>
    </source>
</evidence>
<reference evidence="4" key="1">
    <citation type="submission" date="2016-06" db="UniProtKB">
        <authorList>
            <consortium name="WormBaseParasite"/>
        </authorList>
    </citation>
    <scope>IDENTIFICATION</scope>
</reference>
<evidence type="ECO:0000313" key="4">
    <source>
        <dbReference type="WBParaSite" id="SSLN_0000387301-mRNA-1"/>
    </source>
</evidence>
<evidence type="ECO:0000313" key="3">
    <source>
        <dbReference type="Proteomes" id="UP000275846"/>
    </source>
</evidence>
<keyword evidence="1" id="KW-0812">Transmembrane</keyword>
<name>A0A183SHQ4_SCHSO</name>
<evidence type="ECO:0000313" key="2">
    <source>
        <dbReference type="EMBL" id="VDL90137.1"/>
    </source>
</evidence>
<keyword evidence="1" id="KW-0472">Membrane</keyword>
<keyword evidence="1" id="KW-1133">Transmembrane helix</keyword>
<accession>A0A183SHQ4</accession>
<feature type="transmembrane region" description="Helical" evidence="1">
    <location>
        <begin position="133"/>
        <end position="152"/>
    </location>
</feature>
<proteinExistence type="predicted"/>
<gene>
    <name evidence="2" type="ORF">SSLN_LOCUS3752</name>
</gene>
<sequence length="183" mass="20992">MRARHREETVCSKDAARVRNFSPRRFISSGACECRLRHNSKENSEAEGKKVRATKLGRPYCLGWYLKLRRTIEVIVCDHFETSVDSSFTDRQQMLEYILEVPGSALQDPRLRQLDRAVVPSTWISEPKTAAIAGKYFVIFLSFFSLAIYLRIRCLPQSLLHQDTTSEEVRSVDFGSLLDLGCE</sequence>
<dbReference type="Proteomes" id="UP000275846">
    <property type="component" value="Unassembled WGS sequence"/>
</dbReference>
<keyword evidence="3" id="KW-1185">Reference proteome</keyword>